<reference evidence="2 3" key="1">
    <citation type="submission" date="2016-11" db="EMBL/GenBank/DDBJ databases">
        <authorList>
            <person name="Jaros S."/>
            <person name="Januszkiewicz K."/>
            <person name="Wedrychowicz H."/>
        </authorList>
    </citation>
    <scope>NUCLEOTIDE SEQUENCE [LARGE SCALE GENOMIC DNA]</scope>
    <source>
        <strain evidence="2 3">DSM 22153</strain>
    </source>
</reference>
<name>A0A1M7NWQ1_9HYPH</name>
<keyword evidence="3" id="KW-1185">Reference proteome</keyword>
<accession>A0A1M7NWQ1</accession>
<dbReference type="STRING" id="735517.SAMN05444272_4007"/>
<dbReference type="OrthoDB" id="8238457at2"/>
<sequence>MMAPDQKAAPELDAETVAAGFGIPAEDVRRLMKAGEITGKLYLGQGEDEGSYAYILFHQNSKLTLILSEDGTVLKRSRINFGDRPLPGSLRNAPPPDGTSRR</sequence>
<proteinExistence type="predicted"/>
<dbReference type="Pfam" id="PF20132">
    <property type="entry name" value="DUF6522"/>
    <property type="match status" value="1"/>
</dbReference>
<feature type="region of interest" description="Disordered" evidence="1">
    <location>
        <begin position="80"/>
        <end position="102"/>
    </location>
</feature>
<organism evidence="2 3">
    <name type="scientific">Roseibium suaedae</name>
    <dbReference type="NCBI Taxonomy" id="735517"/>
    <lineage>
        <taxon>Bacteria</taxon>
        <taxon>Pseudomonadati</taxon>
        <taxon>Pseudomonadota</taxon>
        <taxon>Alphaproteobacteria</taxon>
        <taxon>Hyphomicrobiales</taxon>
        <taxon>Stappiaceae</taxon>
        <taxon>Roseibium</taxon>
    </lineage>
</organism>
<dbReference type="EMBL" id="FRBW01000005">
    <property type="protein sequence ID" value="SHN08199.1"/>
    <property type="molecule type" value="Genomic_DNA"/>
</dbReference>
<evidence type="ECO:0000313" key="3">
    <source>
        <dbReference type="Proteomes" id="UP000186002"/>
    </source>
</evidence>
<feature type="compositionally biased region" description="Pro residues" evidence="1">
    <location>
        <begin position="93"/>
        <end position="102"/>
    </location>
</feature>
<protein>
    <submittedName>
        <fullName evidence="2">Uncharacterized protein</fullName>
    </submittedName>
</protein>
<dbReference type="AlphaFoldDB" id="A0A1M7NWQ1"/>
<evidence type="ECO:0000256" key="1">
    <source>
        <dbReference type="SAM" id="MobiDB-lite"/>
    </source>
</evidence>
<dbReference type="RefSeq" id="WP_073015119.1">
    <property type="nucleotide sequence ID" value="NZ_FRBW01000005.1"/>
</dbReference>
<dbReference type="Proteomes" id="UP000186002">
    <property type="component" value="Unassembled WGS sequence"/>
</dbReference>
<evidence type="ECO:0000313" key="2">
    <source>
        <dbReference type="EMBL" id="SHN08199.1"/>
    </source>
</evidence>
<gene>
    <name evidence="2" type="ORF">SAMN05444272_4007</name>
</gene>
<dbReference type="InterPro" id="IPR045389">
    <property type="entry name" value="DUF6522"/>
</dbReference>